<dbReference type="EMBL" id="BJZV01000007">
    <property type="protein sequence ID" value="GEP09798.1"/>
    <property type="molecule type" value="Genomic_DNA"/>
</dbReference>
<proteinExistence type="predicted"/>
<organism evidence="1 2">
    <name type="scientific">Methylobacterium gnaphalii</name>
    <dbReference type="NCBI Taxonomy" id="1010610"/>
    <lineage>
        <taxon>Bacteria</taxon>
        <taxon>Pseudomonadati</taxon>
        <taxon>Pseudomonadota</taxon>
        <taxon>Alphaproteobacteria</taxon>
        <taxon>Hyphomicrobiales</taxon>
        <taxon>Methylobacteriaceae</taxon>
        <taxon>Methylobacterium</taxon>
    </lineage>
</organism>
<dbReference type="RefSeq" id="WP_147046101.1">
    <property type="nucleotide sequence ID" value="NZ_BJZV01000007.1"/>
</dbReference>
<accession>A0A512JIK9</accession>
<evidence type="ECO:0000313" key="1">
    <source>
        <dbReference type="EMBL" id="GEP09798.1"/>
    </source>
</evidence>
<name>A0A512JIK9_9HYPH</name>
<reference evidence="1 2" key="1">
    <citation type="submission" date="2019-07" db="EMBL/GenBank/DDBJ databases">
        <title>Whole genome shotgun sequence of Methylobacterium gnaphalii NBRC 107716.</title>
        <authorList>
            <person name="Hosoyama A."/>
            <person name="Uohara A."/>
            <person name="Ohji S."/>
            <person name="Ichikawa N."/>
        </authorList>
    </citation>
    <scope>NUCLEOTIDE SEQUENCE [LARGE SCALE GENOMIC DNA]</scope>
    <source>
        <strain evidence="1 2">NBRC 107716</strain>
    </source>
</reference>
<comment type="caution">
    <text evidence="1">The sequence shown here is derived from an EMBL/GenBank/DDBJ whole genome shotgun (WGS) entry which is preliminary data.</text>
</comment>
<dbReference type="AlphaFoldDB" id="A0A512JIK9"/>
<dbReference type="OrthoDB" id="8006128at2"/>
<protein>
    <submittedName>
        <fullName evidence="1">Uncharacterized protein</fullName>
    </submittedName>
</protein>
<evidence type="ECO:0000313" key="2">
    <source>
        <dbReference type="Proteomes" id="UP000321750"/>
    </source>
</evidence>
<sequence length="148" mass="15838">MQTFAHVVNGVVREIITLDDTLTPGVDVYTPSFAQELVVCSNTVKESDLYVSGSFSKPQPPPATVPSIVSSAQAKIQLTLTPGKTDGKSLFDDAKALVDQADVQTQIWFSDARTWMRDNVYVNQIAAALGLSSSVVDELFTSAATIGI</sequence>
<gene>
    <name evidence="1" type="ORF">MGN01_16430</name>
</gene>
<keyword evidence="2" id="KW-1185">Reference proteome</keyword>
<dbReference type="Proteomes" id="UP000321750">
    <property type="component" value="Unassembled WGS sequence"/>
</dbReference>